<keyword evidence="2 6" id="KW-0963">Cytoplasm</keyword>
<comment type="function">
    <text evidence="6">Isomerase that catalyzes the conversion of deoxy-ribose 1-phosphate (dRib-1-P) and ribose 1-phosphate (Rib-1-P) to deoxy-ribose 5-phosphate (dRib-5-P) and ribose 5-phosphate (Rib-5-P), respectively.</text>
</comment>
<evidence type="ECO:0000256" key="1">
    <source>
        <dbReference type="ARBA" id="ARBA00010373"/>
    </source>
</evidence>
<dbReference type="GO" id="GO:0043094">
    <property type="term" value="P:metabolic compound salvage"/>
    <property type="evidence" value="ECO:0007669"/>
    <property type="project" value="UniProtKB-UniRule"/>
</dbReference>
<dbReference type="GO" id="GO:0006018">
    <property type="term" value="P:2-deoxyribose 1-phosphate catabolic process"/>
    <property type="evidence" value="ECO:0007669"/>
    <property type="project" value="UniProtKB-UniRule"/>
</dbReference>
<evidence type="ECO:0000256" key="6">
    <source>
        <dbReference type="HAMAP-Rule" id="MF_00740"/>
    </source>
</evidence>
<dbReference type="FunFam" id="3.30.70.1250:FF:000001">
    <property type="entry name" value="Phosphopentomutase"/>
    <property type="match status" value="1"/>
</dbReference>
<dbReference type="SUPFAM" id="SSF53649">
    <property type="entry name" value="Alkaline phosphatase-like"/>
    <property type="match status" value="1"/>
</dbReference>
<comment type="cofactor">
    <cofactor evidence="6">
        <name>Mn(2+)</name>
        <dbReference type="ChEBI" id="CHEBI:29035"/>
    </cofactor>
    <text evidence="6">Binds 2 manganese ions.</text>
</comment>
<dbReference type="Gene3D" id="3.30.70.1250">
    <property type="entry name" value="Phosphopentomutase"/>
    <property type="match status" value="1"/>
</dbReference>
<dbReference type="InterPro" id="IPR017850">
    <property type="entry name" value="Alkaline_phosphatase_core_sf"/>
</dbReference>
<dbReference type="GO" id="GO:0000287">
    <property type="term" value="F:magnesium ion binding"/>
    <property type="evidence" value="ECO:0007669"/>
    <property type="project" value="UniProtKB-UniRule"/>
</dbReference>
<dbReference type="RefSeq" id="WP_337334539.1">
    <property type="nucleotide sequence ID" value="NZ_JBBDHC010000004.1"/>
</dbReference>
<protein>
    <recommendedName>
        <fullName evidence="6 7">Phosphopentomutase</fullName>
        <ecNumber evidence="6 7">5.4.2.7</ecNumber>
    </recommendedName>
    <alternativeName>
        <fullName evidence="6">Phosphodeoxyribomutase</fullName>
    </alternativeName>
</protein>
<comment type="catalytic activity">
    <reaction evidence="6">
        <text>alpha-D-ribose 1-phosphate = D-ribose 5-phosphate</text>
        <dbReference type="Rhea" id="RHEA:18793"/>
        <dbReference type="ChEBI" id="CHEBI:57720"/>
        <dbReference type="ChEBI" id="CHEBI:78346"/>
        <dbReference type="EC" id="5.4.2.7"/>
    </reaction>
</comment>
<comment type="subcellular location">
    <subcellularLocation>
        <location evidence="6">Cytoplasm</location>
    </subcellularLocation>
</comment>
<dbReference type="CDD" id="cd16009">
    <property type="entry name" value="PPM"/>
    <property type="match status" value="1"/>
</dbReference>
<dbReference type="EC" id="5.4.2.7" evidence="6 7"/>
<feature type="binding site" evidence="6">
    <location>
        <position position="340"/>
    </location>
    <ligand>
        <name>Mn(2+)</name>
        <dbReference type="ChEBI" id="CHEBI:29035"/>
        <label>1</label>
    </ligand>
</feature>
<dbReference type="HAMAP" id="MF_00740">
    <property type="entry name" value="Phosphopentomut"/>
    <property type="match status" value="1"/>
</dbReference>
<comment type="catalytic activity">
    <reaction evidence="6">
        <text>2-deoxy-alpha-D-ribose 1-phosphate = 2-deoxy-D-ribose 5-phosphate</text>
        <dbReference type="Rhea" id="RHEA:27658"/>
        <dbReference type="ChEBI" id="CHEBI:57259"/>
        <dbReference type="ChEBI" id="CHEBI:62877"/>
        <dbReference type="EC" id="5.4.2.7"/>
    </reaction>
</comment>
<feature type="binding site" evidence="6">
    <location>
        <position position="303"/>
    </location>
    <ligand>
        <name>Mn(2+)</name>
        <dbReference type="ChEBI" id="CHEBI:29035"/>
        <label>2</label>
    </ligand>
</feature>
<keyword evidence="5 6" id="KW-0413">Isomerase</keyword>
<dbReference type="AlphaFoldDB" id="A0AAW9R2N6"/>
<comment type="pathway">
    <text evidence="6">Carbohydrate degradation; 2-deoxy-D-ribose 1-phosphate degradation; D-glyceraldehyde 3-phosphate and acetaldehyde from 2-deoxy-alpha-D-ribose 1-phosphate: step 1/2.</text>
</comment>
<evidence type="ECO:0000256" key="4">
    <source>
        <dbReference type="ARBA" id="ARBA00023211"/>
    </source>
</evidence>
<organism evidence="9 10">
    <name type="scientific">Denitratimonas tolerans</name>
    <dbReference type="NCBI Taxonomy" id="1338420"/>
    <lineage>
        <taxon>Bacteria</taxon>
        <taxon>Pseudomonadati</taxon>
        <taxon>Pseudomonadota</taxon>
        <taxon>Gammaproteobacteria</taxon>
        <taxon>Lysobacterales</taxon>
        <taxon>Lysobacteraceae</taxon>
        <taxon>Denitratimonas</taxon>
    </lineage>
</organism>
<feature type="binding site" evidence="6">
    <location>
        <position position="298"/>
    </location>
    <ligand>
        <name>Mn(2+)</name>
        <dbReference type="ChEBI" id="CHEBI:29035"/>
        <label>2</label>
    </ligand>
</feature>
<dbReference type="InterPro" id="IPR024052">
    <property type="entry name" value="Phosphopentomutase_DeoB_cap_sf"/>
</dbReference>
<feature type="binding site" evidence="6">
    <location>
        <position position="351"/>
    </location>
    <ligand>
        <name>Mn(2+)</name>
        <dbReference type="ChEBI" id="CHEBI:29035"/>
        <label>2</label>
    </ligand>
</feature>
<feature type="domain" description="Metalloenzyme" evidence="8">
    <location>
        <begin position="3"/>
        <end position="389"/>
    </location>
</feature>
<reference evidence="9 10" key="1">
    <citation type="journal article" date="2016" name="Antonie Van Leeuwenhoek">
        <title>Denitratimonas tolerans gen. nov., sp. nov., a denitrifying bacterium isolated from a bioreactor for tannery wastewater treatment.</title>
        <authorList>
            <person name="Han S.I."/>
            <person name="Kim J.O."/>
            <person name="Lee Y.R."/>
            <person name="Ekpeghere K.I."/>
            <person name="Koh S.C."/>
            <person name="Whang K.S."/>
        </authorList>
    </citation>
    <scope>NUCLEOTIDE SEQUENCE [LARGE SCALE GENOMIC DNA]</scope>
    <source>
        <strain evidence="9 10">KACC 17565</strain>
    </source>
</reference>
<dbReference type="InterPro" id="IPR010045">
    <property type="entry name" value="DeoB"/>
</dbReference>
<evidence type="ECO:0000256" key="5">
    <source>
        <dbReference type="ARBA" id="ARBA00023235"/>
    </source>
</evidence>
<dbReference type="GO" id="GO:0005829">
    <property type="term" value="C:cytosol"/>
    <property type="evidence" value="ECO:0007669"/>
    <property type="project" value="TreeGrafter"/>
</dbReference>
<dbReference type="EMBL" id="JBBDHC010000004">
    <property type="protein sequence ID" value="MEJ1248819.1"/>
    <property type="molecule type" value="Genomic_DNA"/>
</dbReference>
<dbReference type="PANTHER" id="PTHR21110:SF0">
    <property type="entry name" value="PHOSPHOPENTOMUTASE"/>
    <property type="match status" value="1"/>
</dbReference>
<evidence type="ECO:0000256" key="7">
    <source>
        <dbReference type="NCBIfam" id="TIGR01696"/>
    </source>
</evidence>
<evidence type="ECO:0000313" key="10">
    <source>
        <dbReference type="Proteomes" id="UP001364472"/>
    </source>
</evidence>
<keyword evidence="3 6" id="KW-0479">Metal-binding</keyword>
<evidence type="ECO:0000259" key="8">
    <source>
        <dbReference type="Pfam" id="PF01676"/>
    </source>
</evidence>
<accession>A0AAW9R2N6</accession>
<sequence length="404" mass="42607">MARAIWLVLDSLGLGGAPDAVAYGDEGADTFGHIAAACAADARGPLRLPNLTRLGLPQAHALSVGAPAPGFENLPEPASLWGCMAERSSGKDTPSGHWESAGVVLETAFGLFDAPENTFPPELLDALVTRGRLPGVLGNCHASGTEIIARLGEEHIASGKPIVYTSADSVFQIAAHEEHFGLQRLLDLCVLARELLGPWNIGRVIARPFIGTARDGYVRTGNRRDYALEPPAPTLLDVARAAGREVVSVGKISDIFAARGVTRALKGNGHDALFDATLSAMAETGDGALIATNFVDFDSVYGHRRNALGYGVALEHFDARLPEVLAALRPHDLLVMSADHGCDPTWPGSDHTRERVPLLAFAPGIAGRALGRRDSFADLGQGIATHLGLARLAHGRCFLTETAP</sequence>
<dbReference type="NCBIfam" id="TIGR01696">
    <property type="entry name" value="deoB"/>
    <property type="match status" value="1"/>
</dbReference>
<dbReference type="NCBIfam" id="NF003766">
    <property type="entry name" value="PRK05362.1"/>
    <property type="match status" value="1"/>
</dbReference>
<dbReference type="SUPFAM" id="SSF143856">
    <property type="entry name" value="DeoB insert domain-like"/>
    <property type="match status" value="1"/>
</dbReference>
<comment type="similarity">
    <text evidence="1 6">Belongs to the phosphopentomutase family.</text>
</comment>
<dbReference type="PIRSF" id="PIRSF001491">
    <property type="entry name" value="Ppentomutase"/>
    <property type="match status" value="1"/>
</dbReference>
<feature type="binding site" evidence="6">
    <location>
        <position position="10"/>
    </location>
    <ligand>
        <name>Mn(2+)</name>
        <dbReference type="ChEBI" id="CHEBI:29035"/>
        <label>1</label>
    </ligand>
</feature>
<keyword evidence="4 6" id="KW-0464">Manganese</keyword>
<evidence type="ECO:0000256" key="3">
    <source>
        <dbReference type="ARBA" id="ARBA00022723"/>
    </source>
</evidence>
<dbReference type="GO" id="GO:0030145">
    <property type="term" value="F:manganese ion binding"/>
    <property type="evidence" value="ECO:0007669"/>
    <property type="project" value="UniProtKB-UniRule"/>
</dbReference>
<feature type="binding site" evidence="6">
    <location>
        <position position="339"/>
    </location>
    <ligand>
        <name>Mn(2+)</name>
        <dbReference type="ChEBI" id="CHEBI:29035"/>
        <label>1</label>
    </ligand>
</feature>
<dbReference type="Pfam" id="PF01676">
    <property type="entry name" value="Metalloenzyme"/>
    <property type="match status" value="1"/>
</dbReference>
<dbReference type="Proteomes" id="UP001364472">
    <property type="component" value="Unassembled WGS sequence"/>
</dbReference>
<evidence type="ECO:0000313" key="9">
    <source>
        <dbReference type="EMBL" id="MEJ1248819.1"/>
    </source>
</evidence>
<gene>
    <name evidence="6" type="primary">deoB</name>
    <name evidence="9" type="ORF">WB794_03895</name>
</gene>
<comment type="caution">
    <text evidence="9">The sequence shown here is derived from an EMBL/GenBank/DDBJ whole genome shotgun (WGS) entry which is preliminary data.</text>
</comment>
<evidence type="ECO:0000256" key="2">
    <source>
        <dbReference type="ARBA" id="ARBA00022490"/>
    </source>
</evidence>
<dbReference type="PANTHER" id="PTHR21110">
    <property type="entry name" value="PHOSPHOPENTOMUTASE"/>
    <property type="match status" value="1"/>
</dbReference>
<dbReference type="GO" id="GO:0009117">
    <property type="term" value="P:nucleotide metabolic process"/>
    <property type="evidence" value="ECO:0007669"/>
    <property type="project" value="UniProtKB-UniRule"/>
</dbReference>
<name>A0AAW9R2N6_9GAMM</name>
<dbReference type="Gene3D" id="3.40.720.10">
    <property type="entry name" value="Alkaline Phosphatase, subunit A"/>
    <property type="match status" value="1"/>
</dbReference>
<proteinExistence type="inferred from homology"/>
<dbReference type="GO" id="GO:0008973">
    <property type="term" value="F:phosphopentomutase activity"/>
    <property type="evidence" value="ECO:0007669"/>
    <property type="project" value="UniProtKB-UniRule"/>
</dbReference>
<keyword evidence="10" id="KW-1185">Reference proteome</keyword>
<dbReference type="InterPro" id="IPR006124">
    <property type="entry name" value="Metalloenzyme"/>
</dbReference>